<reference evidence="1 2" key="1">
    <citation type="submission" date="2017-02" db="EMBL/GenBank/DDBJ databases">
        <authorList>
            <person name="Peterson S.W."/>
        </authorList>
    </citation>
    <scope>NUCLEOTIDE SEQUENCE [LARGE SCALE GENOMIC DNA]</scope>
    <source>
        <strain evidence="1 2">DSM 45154</strain>
    </source>
</reference>
<evidence type="ECO:0000313" key="2">
    <source>
        <dbReference type="Proteomes" id="UP000190637"/>
    </source>
</evidence>
<dbReference type="STRING" id="1122192.SAMN02745673_02143"/>
<name>A0A1T4QBV1_9ACTN</name>
<dbReference type="Gene3D" id="1.10.287.1060">
    <property type="entry name" value="ESAT-6-like"/>
    <property type="match status" value="1"/>
</dbReference>
<accession>A0A1T4QBV1</accession>
<dbReference type="AlphaFoldDB" id="A0A1T4QBV1"/>
<proteinExistence type="predicted"/>
<sequence>MNQMQNLDAANQQAADALETSHTTCNNVYTSVDAARDTLRGSWAGGAANKYFEALALWLEELRIITNEMNNMIGNYGGTVQQMHAVEDENIVQASSWNNVLNPN</sequence>
<evidence type="ECO:0000313" key="1">
    <source>
        <dbReference type="EMBL" id="SKA01209.1"/>
    </source>
</evidence>
<dbReference type="Proteomes" id="UP000190637">
    <property type="component" value="Unassembled WGS sequence"/>
</dbReference>
<organism evidence="1 2">
    <name type="scientific">Marinactinospora thermotolerans DSM 45154</name>
    <dbReference type="NCBI Taxonomy" id="1122192"/>
    <lineage>
        <taxon>Bacteria</taxon>
        <taxon>Bacillati</taxon>
        <taxon>Actinomycetota</taxon>
        <taxon>Actinomycetes</taxon>
        <taxon>Streptosporangiales</taxon>
        <taxon>Nocardiopsidaceae</taxon>
        <taxon>Marinactinospora</taxon>
    </lineage>
</organism>
<keyword evidence="2" id="KW-1185">Reference proteome</keyword>
<dbReference type="RefSeq" id="WP_078761486.1">
    <property type="nucleotide sequence ID" value="NZ_FUWS01000005.1"/>
</dbReference>
<protein>
    <submittedName>
        <fullName evidence="1">Proteins of 100 residues with WXG</fullName>
    </submittedName>
</protein>
<dbReference type="InterPro" id="IPR036689">
    <property type="entry name" value="ESAT-6-like_sf"/>
</dbReference>
<dbReference type="OrthoDB" id="3428724at2"/>
<dbReference type="EMBL" id="FUWS01000005">
    <property type="protein sequence ID" value="SKA01209.1"/>
    <property type="molecule type" value="Genomic_DNA"/>
</dbReference>
<gene>
    <name evidence="1" type="ORF">SAMN02745673_02143</name>
</gene>
<dbReference type="SUPFAM" id="SSF140453">
    <property type="entry name" value="EsxAB dimer-like"/>
    <property type="match status" value="1"/>
</dbReference>